<dbReference type="SUPFAM" id="SSF48208">
    <property type="entry name" value="Six-hairpin glycosidases"/>
    <property type="match status" value="1"/>
</dbReference>
<dbReference type="GO" id="GO:0004564">
    <property type="term" value="F:beta-fructofuranosidase activity"/>
    <property type="evidence" value="ECO:0007669"/>
    <property type="project" value="UniProtKB-EC"/>
</dbReference>
<dbReference type="OrthoDB" id="49490at2"/>
<evidence type="ECO:0000256" key="1">
    <source>
        <dbReference type="ARBA" id="ARBA00000094"/>
    </source>
</evidence>
<comment type="similarity">
    <text evidence="2">Belongs to the glycosyl hydrolase 100 family.</text>
</comment>
<dbReference type="Proteomes" id="UP000306552">
    <property type="component" value="Unassembled WGS sequence"/>
</dbReference>
<dbReference type="Pfam" id="PF12899">
    <property type="entry name" value="Glyco_hydro_100"/>
    <property type="match status" value="1"/>
</dbReference>
<evidence type="ECO:0000256" key="4">
    <source>
        <dbReference type="ARBA" id="ARBA00022801"/>
    </source>
</evidence>
<dbReference type="GO" id="GO:0033926">
    <property type="term" value="F:endo-alpha-N-acetylgalactosaminidase activity"/>
    <property type="evidence" value="ECO:0007669"/>
    <property type="project" value="InterPro"/>
</dbReference>
<dbReference type="RefSeq" id="WP_138930939.1">
    <property type="nucleotide sequence ID" value="NZ_SWMU01000001.1"/>
</dbReference>
<evidence type="ECO:0000313" key="8">
    <source>
        <dbReference type="Proteomes" id="UP000306552"/>
    </source>
</evidence>
<name>A0A4U5TST9_9FLAO</name>
<dbReference type="EC" id="3.2.1.26" evidence="3"/>
<proteinExistence type="inferred from homology"/>
<evidence type="ECO:0000313" key="7">
    <source>
        <dbReference type="EMBL" id="TKS57236.1"/>
    </source>
</evidence>
<reference evidence="7 8" key="1">
    <citation type="submission" date="2019-04" db="EMBL/GenBank/DDBJ databases">
        <title>Psychroflexus halotolerans sp. nov., isolated from a marine solar saltern.</title>
        <authorList>
            <person name="Feng X."/>
        </authorList>
    </citation>
    <scope>NUCLEOTIDE SEQUENCE [LARGE SCALE GENOMIC DNA]</scope>
    <source>
        <strain evidence="7 8">WDS2C27</strain>
    </source>
</reference>
<keyword evidence="5" id="KW-0119">Carbohydrate metabolism</keyword>
<dbReference type="InterPro" id="IPR024746">
    <property type="entry name" value="Glyco_hydro_100"/>
</dbReference>
<organism evidence="7 8">
    <name type="scientific">Mesohalobacter halotolerans</name>
    <dbReference type="NCBI Taxonomy" id="1883405"/>
    <lineage>
        <taxon>Bacteria</taxon>
        <taxon>Pseudomonadati</taxon>
        <taxon>Bacteroidota</taxon>
        <taxon>Flavobacteriia</taxon>
        <taxon>Flavobacteriales</taxon>
        <taxon>Flavobacteriaceae</taxon>
        <taxon>Mesohalobacter</taxon>
    </lineage>
</organism>
<dbReference type="AlphaFoldDB" id="A0A4U5TST9"/>
<comment type="caution">
    <text evidence="7">The sequence shown here is derived from an EMBL/GenBank/DDBJ whole genome shotgun (WGS) entry which is preliminary data.</text>
</comment>
<dbReference type="EMBL" id="SWMU01000001">
    <property type="protein sequence ID" value="TKS57236.1"/>
    <property type="molecule type" value="Genomic_DNA"/>
</dbReference>
<protein>
    <recommendedName>
        <fullName evidence="3">beta-fructofuranosidase</fullName>
        <ecNumber evidence="3">3.2.1.26</ecNumber>
    </recommendedName>
</protein>
<accession>A0A4U5TST9</accession>
<dbReference type="InterPro" id="IPR012341">
    <property type="entry name" value="6hp_glycosidase-like_sf"/>
</dbReference>
<evidence type="ECO:0000256" key="6">
    <source>
        <dbReference type="ARBA" id="ARBA00023295"/>
    </source>
</evidence>
<evidence type="ECO:0000256" key="3">
    <source>
        <dbReference type="ARBA" id="ARBA00012758"/>
    </source>
</evidence>
<evidence type="ECO:0000256" key="2">
    <source>
        <dbReference type="ARBA" id="ARBA00007671"/>
    </source>
</evidence>
<sequence length="396" mass="45344">MDYIQKQAYQNAKNLIQKAQTSNGFLAGIDDVANYKRIWTRDGVICGLAALLDGDEGLVNTMKATLETLAKHQHEMGNIPSNVDCETGEVSFGGLAGRVDTLAWFVIGICQYAHLSNDITFFKQHKSAIYKCLKLMQAWEFNHGDLMYVPRSGNWADEYPTQGFILYDQLLRVWAIRCVLHFEDDQALKDKHDTILNKININYKKRQTSEKVYHPKAYKQLEQLDYWVATLEPGGYQTQFDAFANSLILMLDIGDNNDHKLLLEYCNALKNKLALKSLPAFWPVIQESDKDWDLLTNNCKYAFRNYPYQFHNGGTWPMVNGFYGIGLCQQNQNEEANKVLEQISTLNAKANWGFYENFDSKTKEPNGVKYCTWSAAATIMLTQFLNGKQWIGLKNL</sequence>
<keyword evidence="8" id="KW-1185">Reference proteome</keyword>
<keyword evidence="6" id="KW-0326">Glycosidase</keyword>
<dbReference type="GO" id="GO:0005975">
    <property type="term" value="P:carbohydrate metabolic process"/>
    <property type="evidence" value="ECO:0007669"/>
    <property type="project" value="InterPro"/>
</dbReference>
<evidence type="ECO:0000256" key="5">
    <source>
        <dbReference type="ARBA" id="ARBA00023277"/>
    </source>
</evidence>
<dbReference type="Gene3D" id="1.50.10.10">
    <property type="match status" value="1"/>
</dbReference>
<comment type="catalytic activity">
    <reaction evidence="1">
        <text>Hydrolysis of terminal non-reducing beta-D-fructofuranoside residues in beta-D-fructofuranosides.</text>
        <dbReference type="EC" id="3.2.1.26"/>
    </reaction>
</comment>
<keyword evidence="4" id="KW-0378">Hydrolase</keyword>
<gene>
    <name evidence="7" type="ORF">FCN74_02110</name>
</gene>
<dbReference type="InterPro" id="IPR008928">
    <property type="entry name" value="6-hairpin_glycosidase_sf"/>
</dbReference>